<dbReference type="AlphaFoldDB" id="A0A1J4JV57"/>
<proteinExistence type="predicted"/>
<reference evidence="2" key="1">
    <citation type="submission" date="2016-10" db="EMBL/GenBank/DDBJ databases">
        <authorList>
            <person name="Benchimol M."/>
            <person name="Almeida L.G."/>
            <person name="Vasconcelos A.T."/>
            <person name="Perreira-Neves A."/>
            <person name="Rosa I.A."/>
            <person name="Tasca T."/>
            <person name="Bogo M.R."/>
            <person name="de Souza W."/>
        </authorList>
    </citation>
    <scope>NUCLEOTIDE SEQUENCE [LARGE SCALE GENOMIC DNA]</scope>
    <source>
        <strain evidence="2">K</strain>
    </source>
</reference>
<dbReference type="GeneID" id="94842869"/>
<evidence type="ECO:0000313" key="3">
    <source>
        <dbReference type="Proteomes" id="UP000179807"/>
    </source>
</evidence>
<protein>
    <submittedName>
        <fullName evidence="2">Uncharacterized protein</fullName>
    </submittedName>
</protein>
<feature type="region of interest" description="Disordered" evidence="1">
    <location>
        <begin position="1"/>
        <end position="21"/>
    </location>
</feature>
<name>A0A1J4JV57_9EUKA</name>
<sequence>MENQVVVKDKEEVVQEEGEEKPKQPVFVLAVNALDAEEKKDDENAQKKEEQIQYLPDFIPPEQQGPSKSKTTKYRTIYCKNMQSKLPTLKWLPGELLQIRLNSDDDATFDKFEQSVRQFKIVSIMIFCETNEEEKIYNISALTFSTPLVTVYFDFRQILVRTKNKITIPHKLLQIVSSPDVTIICPGRRDWHYSLSHNHLEILKDLNSDTFGFENNIVYLEDFREKLYICKSGKEVCEHMKMIYWLFQLKFDVQFHGNQIPLSLTPQWKNLVSIYGKMLIFTYYALQEKLEQYTINPKNGVNIKPIYLENLLIEHKLVENMDLNTLRKKLIGFMQYPNPPLPNLPVSTK</sequence>
<gene>
    <name evidence="2" type="ORF">TRFO_31843</name>
</gene>
<dbReference type="VEuPathDB" id="TrichDB:TRFO_31843"/>
<dbReference type="EMBL" id="MLAK01000914">
    <property type="protein sequence ID" value="OHT01404.1"/>
    <property type="molecule type" value="Genomic_DNA"/>
</dbReference>
<keyword evidence="3" id="KW-1185">Reference proteome</keyword>
<evidence type="ECO:0000313" key="2">
    <source>
        <dbReference type="EMBL" id="OHT01404.1"/>
    </source>
</evidence>
<evidence type="ECO:0000256" key="1">
    <source>
        <dbReference type="SAM" id="MobiDB-lite"/>
    </source>
</evidence>
<dbReference type="OrthoDB" id="10600345at2759"/>
<dbReference type="RefSeq" id="XP_068354540.1">
    <property type="nucleotide sequence ID" value="XM_068508165.1"/>
</dbReference>
<organism evidence="2 3">
    <name type="scientific">Tritrichomonas foetus</name>
    <dbReference type="NCBI Taxonomy" id="1144522"/>
    <lineage>
        <taxon>Eukaryota</taxon>
        <taxon>Metamonada</taxon>
        <taxon>Parabasalia</taxon>
        <taxon>Tritrichomonadida</taxon>
        <taxon>Tritrichomonadidae</taxon>
        <taxon>Tritrichomonas</taxon>
    </lineage>
</organism>
<comment type="caution">
    <text evidence="2">The sequence shown here is derived from an EMBL/GenBank/DDBJ whole genome shotgun (WGS) entry which is preliminary data.</text>
</comment>
<accession>A0A1J4JV57</accession>
<dbReference type="Proteomes" id="UP000179807">
    <property type="component" value="Unassembled WGS sequence"/>
</dbReference>